<dbReference type="InterPro" id="IPR011518">
    <property type="entry name" value="Transposase_36"/>
</dbReference>
<reference evidence="1 2" key="1">
    <citation type="submission" date="2019-09" db="EMBL/GenBank/DDBJ databases">
        <title>Draft Whole-Genome sequence of Blastochloris sulfoviridis DSM 729.</title>
        <authorList>
            <person name="Meyer T.E."/>
            <person name="Kyndt J.A."/>
        </authorList>
    </citation>
    <scope>NUCLEOTIDE SEQUENCE [LARGE SCALE GENOMIC DNA]</scope>
    <source>
        <strain evidence="1 2">DSM 729</strain>
    </source>
</reference>
<sequence>IGRGLAELRAGEEFAVGRVRRPGGGRKPLRETDTSLLDDLRALLEPHTRGDPQSPLMWTSRSVRQLSRSLCAMGHTIGRSLVGELLHELGFSLQANRKTLEGASHPDRDAQFHYINDQVTAALAAGEPAISVDTKKKELVGDFKNGGRDWRPKGEPEKVRVHDFIIPELGRAVPYGVYDIADNAGWVSVGIDHDTAAFAVNAVRSWWNTMGQARYPNATSLTITADGGGSNGSRVRLWKVELQNLADELGLSITVCHLPPGTSKWNKIEHRLFSFITKNWRGKPLVSHQAIVQLIAATTTTAGLTVRCQLDPNIYPAGVKIADADLEAVNLTRHDFHGEW</sequence>
<accession>A0A5M6HH05</accession>
<dbReference type="OrthoDB" id="8782691at2"/>
<organism evidence="1 2">
    <name type="scientific">Blastochloris sulfoviridis</name>
    <dbReference type="NCBI Taxonomy" id="50712"/>
    <lineage>
        <taxon>Bacteria</taxon>
        <taxon>Pseudomonadati</taxon>
        <taxon>Pseudomonadota</taxon>
        <taxon>Alphaproteobacteria</taxon>
        <taxon>Hyphomicrobiales</taxon>
        <taxon>Blastochloridaceae</taxon>
        <taxon>Blastochloris</taxon>
    </lineage>
</organism>
<dbReference type="RefSeq" id="WP_150098951.1">
    <property type="nucleotide sequence ID" value="NZ_VWPL01000074.1"/>
</dbReference>
<feature type="non-terminal residue" evidence="1">
    <location>
        <position position="340"/>
    </location>
</feature>
<dbReference type="NCBIfam" id="NF033519">
    <property type="entry name" value="transpos_ISAzo13"/>
    <property type="match status" value="1"/>
</dbReference>
<dbReference type="AlphaFoldDB" id="A0A5M6HH05"/>
<protein>
    <submittedName>
        <fullName evidence="1">ISAzo13 family transposase</fullName>
    </submittedName>
</protein>
<proteinExistence type="predicted"/>
<comment type="caution">
    <text evidence="1">The sequence shown here is derived from an EMBL/GenBank/DDBJ whole genome shotgun (WGS) entry which is preliminary data.</text>
</comment>
<dbReference type="Pfam" id="PF07592">
    <property type="entry name" value="DDE_Tnp_ISAZ013"/>
    <property type="match status" value="1"/>
</dbReference>
<feature type="non-terminal residue" evidence="1">
    <location>
        <position position="1"/>
    </location>
</feature>
<dbReference type="Proteomes" id="UP000323886">
    <property type="component" value="Unassembled WGS sequence"/>
</dbReference>
<name>A0A5M6HH05_9HYPH</name>
<dbReference type="EMBL" id="VWPL01000074">
    <property type="protein sequence ID" value="KAA5594938.1"/>
    <property type="molecule type" value="Genomic_DNA"/>
</dbReference>
<gene>
    <name evidence="1" type="ORF">F1193_16865</name>
</gene>
<keyword evidence="2" id="KW-1185">Reference proteome</keyword>
<evidence type="ECO:0000313" key="2">
    <source>
        <dbReference type="Proteomes" id="UP000323886"/>
    </source>
</evidence>
<evidence type="ECO:0000313" key="1">
    <source>
        <dbReference type="EMBL" id="KAA5594938.1"/>
    </source>
</evidence>